<comment type="caution">
    <text evidence="3">The sequence shown here is derived from an EMBL/GenBank/DDBJ whole genome shotgun (WGS) entry which is preliminary data.</text>
</comment>
<dbReference type="InterPro" id="IPR036249">
    <property type="entry name" value="Thioredoxin-like_sf"/>
</dbReference>
<dbReference type="InterPro" id="IPR004045">
    <property type="entry name" value="Glutathione_S-Trfase_N"/>
</dbReference>
<dbReference type="SFLD" id="SFLDS00019">
    <property type="entry name" value="Glutathione_Transferase_(cytos"/>
    <property type="match status" value="1"/>
</dbReference>
<dbReference type="EC" id="1.8.5.7" evidence="3"/>
<keyword evidence="4" id="KW-1185">Reference proteome</keyword>
<dbReference type="CDD" id="cd03190">
    <property type="entry name" value="GST_C_Omega_like"/>
    <property type="match status" value="1"/>
</dbReference>
<dbReference type="PANTHER" id="PTHR32419:SF6">
    <property type="entry name" value="GLUTATHIONE S-TRANSFERASE OMEGA-LIKE 1-RELATED"/>
    <property type="match status" value="1"/>
</dbReference>
<dbReference type="InterPro" id="IPR013632">
    <property type="entry name" value="Rad51_C"/>
</dbReference>
<proteinExistence type="predicted"/>
<feature type="domain" description="GST C-terminal" evidence="2">
    <location>
        <begin position="385"/>
        <end position="510"/>
    </location>
</feature>
<dbReference type="InterPro" id="IPR040079">
    <property type="entry name" value="Glutathione_S-Trfase"/>
</dbReference>
<evidence type="ECO:0000259" key="2">
    <source>
        <dbReference type="PROSITE" id="PS50405"/>
    </source>
</evidence>
<reference evidence="3" key="1">
    <citation type="submission" date="2022-07" db="EMBL/GenBank/DDBJ databases">
        <title>Phylogenomic reconstructions and comparative analyses of Kickxellomycotina fungi.</title>
        <authorList>
            <person name="Reynolds N.K."/>
            <person name="Stajich J.E."/>
            <person name="Barry K."/>
            <person name="Grigoriev I.V."/>
            <person name="Crous P."/>
            <person name="Smith M.E."/>
        </authorList>
    </citation>
    <scope>NUCLEOTIDE SEQUENCE</scope>
    <source>
        <strain evidence="3">BCRC 34882</strain>
    </source>
</reference>
<dbReference type="PANTHER" id="PTHR32419">
    <property type="entry name" value="GLUTATHIONYL-HYDROQUINONE REDUCTASE"/>
    <property type="match status" value="1"/>
</dbReference>
<protein>
    <submittedName>
        <fullName evidence="3">S-glutathionyl-(Chloro)hydroquinone reductase</fullName>
        <ecNumber evidence="3">1.8.5.7</ecNumber>
    </submittedName>
</protein>
<dbReference type="Pfam" id="PF13410">
    <property type="entry name" value="GST_C_2"/>
    <property type="match status" value="1"/>
</dbReference>
<dbReference type="SUPFAM" id="SSF52540">
    <property type="entry name" value="P-loop containing nucleoside triphosphate hydrolases"/>
    <property type="match status" value="1"/>
</dbReference>
<dbReference type="Gene3D" id="3.40.30.10">
    <property type="entry name" value="Glutaredoxin"/>
    <property type="match status" value="1"/>
</dbReference>
<dbReference type="SFLD" id="SFLDG01148">
    <property type="entry name" value="Xi_(cytGST)"/>
    <property type="match status" value="1"/>
</dbReference>
<dbReference type="PROSITE" id="PS50405">
    <property type="entry name" value="GST_CTER"/>
    <property type="match status" value="1"/>
</dbReference>
<evidence type="ECO:0000256" key="1">
    <source>
        <dbReference type="SAM" id="MobiDB-lite"/>
    </source>
</evidence>
<organism evidence="3 4">
    <name type="scientific">Coemansia umbellata</name>
    <dbReference type="NCBI Taxonomy" id="1424467"/>
    <lineage>
        <taxon>Eukaryota</taxon>
        <taxon>Fungi</taxon>
        <taxon>Fungi incertae sedis</taxon>
        <taxon>Zoopagomycota</taxon>
        <taxon>Kickxellomycotina</taxon>
        <taxon>Kickxellomycetes</taxon>
        <taxon>Kickxellales</taxon>
        <taxon>Kickxellaceae</taxon>
        <taxon>Coemansia</taxon>
    </lineage>
</organism>
<dbReference type="InterPro" id="IPR036282">
    <property type="entry name" value="Glutathione-S-Trfase_C_sf"/>
</dbReference>
<dbReference type="SFLD" id="SFLDG01206">
    <property type="entry name" value="Xi.1"/>
    <property type="match status" value="1"/>
</dbReference>
<dbReference type="InterPro" id="IPR010987">
    <property type="entry name" value="Glutathione-S-Trfase_C-like"/>
</dbReference>
<dbReference type="Proteomes" id="UP001151295">
    <property type="component" value="Unassembled WGS sequence"/>
</dbReference>
<sequence length="543" mass="60698">MSRSVLSLGIPALIQEKLLRNGYRTAADLESDNDSALLKFLTPTEAHRLSAAVMATKAASVDYSSAWSRIQQRQTRHYFLTQLDALDTLLGGRGLGLGNIAEVIGDPGSGQTQLCLRLCIAAQLPAELGGIEMRAVYVDCIGSFSSSGASRAVQSISRYCQQSSHEQLLNGVGVFRVYSAHELMALLVSFENIRSQLNNLKANISLSPPIITIAAMSTITTERPSDITKWQSKNGEYHRQVSSFRSFVEADPNAEFPAEAGRYHLYVSYACPWAHRTLIVRKLKGLENLIGVSVVHYLMGQNGWEFASPEEVPGATLDTVNGAKYIREVYFKAEPGYSARFTVPVLWDKKKNTIVSNESSEIIRMFNSAFDEFVAPEYQGISFYPEVLREKIDEINEWIYDTVNNGVYKSGFATAQAAYEKNCIALFKSLDRIENILGNNEFLLGSRLTEADIRLFTTMVRFDPVYHGHFKCNLKQIATGYPNILRWTREIYQLPGVEDTVNMEHIKKHYYMSHTQINPSQVVPLSNGPDLESPAVKPSSRPY</sequence>
<dbReference type="SUPFAM" id="SSF52833">
    <property type="entry name" value="Thioredoxin-like"/>
    <property type="match status" value="1"/>
</dbReference>
<dbReference type="SUPFAM" id="SSF47616">
    <property type="entry name" value="GST C-terminal domain-like"/>
    <property type="match status" value="1"/>
</dbReference>
<dbReference type="Pfam" id="PF08423">
    <property type="entry name" value="Rad51"/>
    <property type="match status" value="1"/>
</dbReference>
<evidence type="ECO:0000313" key="4">
    <source>
        <dbReference type="Proteomes" id="UP001151295"/>
    </source>
</evidence>
<dbReference type="Pfam" id="PF13409">
    <property type="entry name" value="GST_N_2"/>
    <property type="match status" value="1"/>
</dbReference>
<feature type="region of interest" description="Disordered" evidence="1">
    <location>
        <begin position="523"/>
        <end position="543"/>
    </location>
</feature>
<keyword evidence="3" id="KW-0560">Oxidoreductase</keyword>
<dbReference type="InterPro" id="IPR027417">
    <property type="entry name" value="P-loop_NTPase"/>
</dbReference>
<dbReference type="Gene3D" id="3.40.50.300">
    <property type="entry name" value="P-loop containing nucleotide triphosphate hydrolases"/>
    <property type="match status" value="1"/>
</dbReference>
<dbReference type="Gene3D" id="1.20.1050.10">
    <property type="match status" value="1"/>
</dbReference>
<evidence type="ECO:0000313" key="3">
    <source>
        <dbReference type="EMBL" id="KAJ1994540.1"/>
    </source>
</evidence>
<name>A0ABQ8PRG0_9FUNG</name>
<dbReference type="GO" id="GO:0016491">
    <property type="term" value="F:oxidoreductase activity"/>
    <property type="evidence" value="ECO:0007669"/>
    <property type="project" value="UniProtKB-KW"/>
</dbReference>
<dbReference type="InterPro" id="IPR016639">
    <property type="entry name" value="GST_Omega/GSH"/>
</dbReference>
<gene>
    <name evidence="3" type="primary">ECM4</name>
    <name evidence="3" type="ORF">EDC05_001456</name>
</gene>
<accession>A0ABQ8PRG0</accession>
<dbReference type="EMBL" id="JANBQD010000011">
    <property type="protein sequence ID" value="KAJ1994540.1"/>
    <property type="molecule type" value="Genomic_DNA"/>
</dbReference>
<dbReference type="InterPro" id="IPR047047">
    <property type="entry name" value="GST_Omega-like_C"/>
</dbReference>